<name>A0AAE0NRH0_SORBR</name>
<evidence type="ECO:0000259" key="8">
    <source>
        <dbReference type="Pfam" id="PF20684"/>
    </source>
</evidence>
<dbReference type="PANTHER" id="PTHR33048">
    <property type="entry name" value="PTH11-LIKE INTEGRAL MEMBRANE PROTEIN (AFU_ORTHOLOGUE AFUA_5G11245)"/>
    <property type="match status" value="1"/>
</dbReference>
<evidence type="ECO:0000256" key="6">
    <source>
        <dbReference type="SAM" id="MobiDB-lite"/>
    </source>
</evidence>
<evidence type="ECO:0000256" key="1">
    <source>
        <dbReference type="ARBA" id="ARBA00004141"/>
    </source>
</evidence>
<organism evidence="9 10">
    <name type="scientific">Sordaria brevicollis</name>
    <dbReference type="NCBI Taxonomy" id="83679"/>
    <lineage>
        <taxon>Eukaryota</taxon>
        <taxon>Fungi</taxon>
        <taxon>Dikarya</taxon>
        <taxon>Ascomycota</taxon>
        <taxon>Pezizomycotina</taxon>
        <taxon>Sordariomycetes</taxon>
        <taxon>Sordariomycetidae</taxon>
        <taxon>Sordariales</taxon>
        <taxon>Sordariaceae</taxon>
        <taxon>Sordaria</taxon>
    </lineage>
</organism>
<dbReference type="EMBL" id="JAUTDP010000019">
    <property type="protein sequence ID" value="KAK3386357.1"/>
    <property type="molecule type" value="Genomic_DNA"/>
</dbReference>
<protein>
    <recommendedName>
        <fullName evidence="8">Rhodopsin domain-containing protein</fullName>
    </recommendedName>
</protein>
<accession>A0AAE0NRH0</accession>
<feature type="domain" description="Rhodopsin" evidence="8">
    <location>
        <begin position="36"/>
        <end position="175"/>
    </location>
</feature>
<feature type="transmembrane region" description="Helical" evidence="7">
    <location>
        <begin position="18"/>
        <end position="39"/>
    </location>
</feature>
<dbReference type="Proteomes" id="UP001281003">
    <property type="component" value="Unassembled WGS sequence"/>
</dbReference>
<proteinExistence type="inferred from homology"/>
<feature type="transmembrane region" description="Helical" evidence="7">
    <location>
        <begin position="188"/>
        <end position="212"/>
    </location>
</feature>
<feature type="transmembrane region" description="Helical" evidence="7">
    <location>
        <begin position="131"/>
        <end position="151"/>
    </location>
</feature>
<gene>
    <name evidence="9" type="ORF">B0T20DRAFT_387804</name>
</gene>
<feature type="transmembrane region" description="Helical" evidence="7">
    <location>
        <begin position="91"/>
        <end position="110"/>
    </location>
</feature>
<evidence type="ECO:0000256" key="5">
    <source>
        <dbReference type="ARBA" id="ARBA00038359"/>
    </source>
</evidence>
<feature type="region of interest" description="Disordered" evidence="6">
    <location>
        <begin position="306"/>
        <end position="328"/>
    </location>
</feature>
<evidence type="ECO:0000313" key="10">
    <source>
        <dbReference type="Proteomes" id="UP001281003"/>
    </source>
</evidence>
<feature type="compositionally biased region" description="Polar residues" evidence="6">
    <location>
        <begin position="226"/>
        <end position="244"/>
    </location>
</feature>
<evidence type="ECO:0000256" key="4">
    <source>
        <dbReference type="ARBA" id="ARBA00023136"/>
    </source>
</evidence>
<dbReference type="InterPro" id="IPR049326">
    <property type="entry name" value="Rhodopsin_dom_fungi"/>
</dbReference>
<keyword evidence="10" id="KW-1185">Reference proteome</keyword>
<evidence type="ECO:0000256" key="2">
    <source>
        <dbReference type="ARBA" id="ARBA00022692"/>
    </source>
</evidence>
<keyword evidence="4 7" id="KW-0472">Membrane</keyword>
<feature type="region of interest" description="Disordered" evidence="6">
    <location>
        <begin position="226"/>
        <end position="270"/>
    </location>
</feature>
<feature type="transmembrane region" description="Helical" evidence="7">
    <location>
        <begin position="51"/>
        <end position="71"/>
    </location>
</feature>
<evidence type="ECO:0000313" key="9">
    <source>
        <dbReference type="EMBL" id="KAK3386357.1"/>
    </source>
</evidence>
<comment type="similarity">
    <text evidence="5">Belongs to the SAT4 family.</text>
</comment>
<keyword evidence="2 7" id="KW-0812">Transmembrane</keyword>
<comment type="caution">
    <text evidence="9">The sequence shown here is derived from an EMBL/GenBank/DDBJ whole genome shotgun (WGS) entry which is preliminary data.</text>
</comment>
<dbReference type="Pfam" id="PF20684">
    <property type="entry name" value="Fung_rhodopsin"/>
    <property type="match status" value="1"/>
</dbReference>
<feature type="compositionally biased region" description="Polar residues" evidence="6">
    <location>
        <begin position="258"/>
        <end position="270"/>
    </location>
</feature>
<reference evidence="9" key="1">
    <citation type="journal article" date="2023" name="Mol. Phylogenet. Evol.">
        <title>Genome-scale phylogeny and comparative genomics of the fungal order Sordariales.</title>
        <authorList>
            <person name="Hensen N."/>
            <person name="Bonometti L."/>
            <person name="Westerberg I."/>
            <person name="Brannstrom I.O."/>
            <person name="Guillou S."/>
            <person name="Cros-Aarteil S."/>
            <person name="Calhoun S."/>
            <person name="Haridas S."/>
            <person name="Kuo A."/>
            <person name="Mondo S."/>
            <person name="Pangilinan J."/>
            <person name="Riley R."/>
            <person name="LaButti K."/>
            <person name="Andreopoulos B."/>
            <person name="Lipzen A."/>
            <person name="Chen C."/>
            <person name="Yan M."/>
            <person name="Daum C."/>
            <person name="Ng V."/>
            <person name="Clum A."/>
            <person name="Steindorff A."/>
            <person name="Ohm R.A."/>
            <person name="Martin F."/>
            <person name="Silar P."/>
            <person name="Natvig D.O."/>
            <person name="Lalanne C."/>
            <person name="Gautier V."/>
            <person name="Ament-Velasquez S.L."/>
            <person name="Kruys A."/>
            <person name="Hutchinson M.I."/>
            <person name="Powell A.J."/>
            <person name="Barry K."/>
            <person name="Miller A.N."/>
            <person name="Grigoriev I.V."/>
            <person name="Debuchy R."/>
            <person name="Gladieux P."/>
            <person name="Hiltunen Thoren M."/>
            <person name="Johannesson H."/>
        </authorList>
    </citation>
    <scope>NUCLEOTIDE SEQUENCE</scope>
    <source>
        <strain evidence="9">FGSC 1904</strain>
    </source>
</reference>
<feature type="non-terminal residue" evidence="9">
    <location>
        <position position="1"/>
    </location>
</feature>
<dbReference type="InterPro" id="IPR052337">
    <property type="entry name" value="SAT4-like"/>
</dbReference>
<keyword evidence="3 7" id="KW-1133">Transmembrane helix</keyword>
<sequence length="328" mass="35825">MTPTMTSDSSDDTAVNRLIIVFTVMATISGLTLGFRYYCKHRYAKQLGADDLLLGISYLILCAGAICSAVATRYGFGYHIWAIHPPTRAITAAKIIFCGGAFVFFGIALAKTSICLTLYNISTKRWQKWTLVFVAVTVLVSKLLAGIFVYVSCTPLERRWNPMVKGKCWDIVVLCRYWSFSGYAALDLVVWECAELAVAITVVSVPFSRLAVQSFVRKKRAQSGSKSITQASRTQGTNLATSESKTVHRDGNGGEGQVPNTSTAGSGESDSMVSMTQFLRTVPEIPGAWRESGGIIMTREFSVGRHRRDLSEEEVGGRAWSAPPSSNV</sequence>
<dbReference type="PANTHER" id="PTHR33048:SF42">
    <property type="entry name" value="INTEGRAL MEMBRANE PROTEIN"/>
    <property type="match status" value="1"/>
</dbReference>
<comment type="subcellular location">
    <subcellularLocation>
        <location evidence="1">Membrane</location>
        <topology evidence="1">Multi-pass membrane protein</topology>
    </subcellularLocation>
</comment>
<evidence type="ECO:0000256" key="3">
    <source>
        <dbReference type="ARBA" id="ARBA00022989"/>
    </source>
</evidence>
<reference evidence="9" key="2">
    <citation type="submission" date="2023-07" db="EMBL/GenBank/DDBJ databases">
        <authorList>
            <consortium name="Lawrence Berkeley National Laboratory"/>
            <person name="Haridas S."/>
            <person name="Hensen N."/>
            <person name="Bonometti L."/>
            <person name="Westerberg I."/>
            <person name="Brannstrom I.O."/>
            <person name="Guillou S."/>
            <person name="Cros-Aarteil S."/>
            <person name="Calhoun S."/>
            <person name="Kuo A."/>
            <person name="Mondo S."/>
            <person name="Pangilinan J."/>
            <person name="Riley R."/>
            <person name="LaButti K."/>
            <person name="Andreopoulos B."/>
            <person name="Lipzen A."/>
            <person name="Chen C."/>
            <person name="Yanf M."/>
            <person name="Daum C."/>
            <person name="Ng V."/>
            <person name="Clum A."/>
            <person name="Steindorff A."/>
            <person name="Ohm R."/>
            <person name="Martin F."/>
            <person name="Silar P."/>
            <person name="Natvig D."/>
            <person name="Lalanne C."/>
            <person name="Gautier V."/>
            <person name="Ament-velasquez S.L."/>
            <person name="Kruys A."/>
            <person name="Hutchinson M.I."/>
            <person name="Powell A.J."/>
            <person name="Barry K."/>
            <person name="Miller A.N."/>
            <person name="Grigoriev I.V."/>
            <person name="Debuchy R."/>
            <person name="Gladieux P."/>
            <person name="Thoren M.H."/>
            <person name="Johannesson H."/>
        </authorList>
    </citation>
    <scope>NUCLEOTIDE SEQUENCE</scope>
    <source>
        <strain evidence="9">FGSC 1904</strain>
    </source>
</reference>
<evidence type="ECO:0000256" key="7">
    <source>
        <dbReference type="SAM" id="Phobius"/>
    </source>
</evidence>
<dbReference type="GO" id="GO:0016020">
    <property type="term" value="C:membrane"/>
    <property type="evidence" value="ECO:0007669"/>
    <property type="project" value="UniProtKB-SubCell"/>
</dbReference>
<dbReference type="AlphaFoldDB" id="A0AAE0NRH0"/>